<evidence type="ECO:0000313" key="6">
    <source>
        <dbReference type="EMBL" id="AYE36209.1"/>
    </source>
</evidence>
<dbReference type="EMBL" id="CP028884">
    <property type="protein sequence ID" value="AYE36209.1"/>
    <property type="molecule type" value="Genomic_DNA"/>
</dbReference>
<dbReference type="PROSITE" id="PS51257">
    <property type="entry name" value="PROKAR_LIPOPROTEIN"/>
    <property type="match status" value="1"/>
</dbReference>
<dbReference type="FunFam" id="3.90.76.10:FF:000001">
    <property type="entry name" value="Oligopeptide ABC transporter substrate-binding protein"/>
    <property type="match status" value="1"/>
</dbReference>
<dbReference type="OrthoDB" id="9801912at2"/>
<dbReference type="Gene3D" id="3.10.105.10">
    <property type="entry name" value="Dipeptide-binding Protein, Domain 3"/>
    <property type="match status" value="1"/>
</dbReference>
<dbReference type="InterPro" id="IPR030678">
    <property type="entry name" value="Peptide/Ni-bd"/>
</dbReference>
<keyword evidence="3" id="KW-0813">Transport</keyword>
<evidence type="ECO:0000256" key="4">
    <source>
        <dbReference type="ARBA" id="ARBA00022729"/>
    </source>
</evidence>
<evidence type="ECO:0000256" key="3">
    <source>
        <dbReference type="ARBA" id="ARBA00022448"/>
    </source>
</evidence>
<proteinExistence type="inferred from homology"/>
<dbReference type="FunFam" id="3.10.105.10:FF:000001">
    <property type="entry name" value="Oligopeptide ABC transporter, oligopeptide-binding protein"/>
    <property type="match status" value="1"/>
</dbReference>
<dbReference type="SUPFAM" id="SSF53850">
    <property type="entry name" value="Periplasmic binding protein-like II"/>
    <property type="match status" value="1"/>
</dbReference>
<dbReference type="Proteomes" id="UP000275571">
    <property type="component" value="Chromosome"/>
</dbReference>
<evidence type="ECO:0000256" key="1">
    <source>
        <dbReference type="ARBA" id="ARBA00004196"/>
    </source>
</evidence>
<dbReference type="GO" id="GO:0043190">
    <property type="term" value="C:ATP-binding cassette (ABC) transporter complex"/>
    <property type="evidence" value="ECO:0007669"/>
    <property type="project" value="InterPro"/>
</dbReference>
<dbReference type="GO" id="GO:0015833">
    <property type="term" value="P:peptide transport"/>
    <property type="evidence" value="ECO:0007669"/>
    <property type="project" value="TreeGrafter"/>
</dbReference>
<dbReference type="AlphaFoldDB" id="A0A386PMJ5"/>
<feature type="domain" description="Solute-binding protein family 5" evidence="5">
    <location>
        <begin position="72"/>
        <end position="442"/>
    </location>
</feature>
<dbReference type="PANTHER" id="PTHR30290:SF83">
    <property type="entry name" value="ABC TRANSPORTER SUBSTRATE-BINDING PROTEIN"/>
    <property type="match status" value="1"/>
</dbReference>
<dbReference type="PANTHER" id="PTHR30290">
    <property type="entry name" value="PERIPLASMIC BINDING COMPONENT OF ABC TRANSPORTER"/>
    <property type="match status" value="1"/>
</dbReference>
<evidence type="ECO:0000259" key="5">
    <source>
        <dbReference type="Pfam" id="PF00496"/>
    </source>
</evidence>
<dbReference type="CDD" id="cd08504">
    <property type="entry name" value="PBP2_OppA"/>
    <property type="match status" value="1"/>
</dbReference>
<dbReference type="InterPro" id="IPR000914">
    <property type="entry name" value="SBP_5_dom"/>
</dbReference>
<evidence type="ECO:0000256" key="2">
    <source>
        <dbReference type="ARBA" id="ARBA00005695"/>
    </source>
</evidence>
<dbReference type="GO" id="GO:0030288">
    <property type="term" value="C:outer membrane-bounded periplasmic space"/>
    <property type="evidence" value="ECO:0007669"/>
    <property type="project" value="UniProtKB-ARBA"/>
</dbReference>
<dbReference type="PIRSF" id="PIRSF002741">
    <property type="entry name" value="MppA"/>
    <property type="match status" value="1"/>
</dbReference>
<dbReference type="InterPro" id="IPR039424">
    <property type="entry name" value="SBP_5"/>
</dbReference>
<dbReference type="KEGG" id="btur:DB313_01695"/>
<keyword evidence="4" id="KW-0732">Signal</keyword>
<comment type="subcellular location">
    <subcellularLocation>
        <location evidence="1">Cell envelope</location>
    </subcellularLocation>
</comment>
<dbReference type="Gene3D" id="3.40.190.10">
    <property type="entry name" value="Periplasmic binding protein-like II"/>
    <property type="match status" value="1"/>
</dbReference>
<gene>
    <name evidence="6" type="ORF">DB313_01695</name>
</gene>
<evidence type="ECO:0000313" key="7">
    <source>
        <dbReference type="Proteomes" id="UP000275571"/>
    </source>
</evidence>
<sequence>MKFKQYVLMALFITAILSCTKEASKDIISFKISLGGEPKSIDPQLAEDTVGATIIEQMFRGIVDADSQTGGYKPGLAHSWDISDDGLIYTFHLREGLVWSDGVPITAEGIRKSYLRVLNKETASQYVGMVKSTIKNAQDYFDGKVSDSALGVKTINDTTLEITLTNPKPYFLDMLVHQTFIPVPVHVIAKHGSNWTNPENMVVSGPFKLKHKILNEKIVIEKNDKYYNAGHVEVDEIVFYTINNSTTSYRMYENDELDALTTASIPPSLIKEIKLRNDYYASAINGLYYFSFNTTIKPLDNPKVREALTLAIDRETITEKVIENSSIPTRRISPNFNNYSYGKELKLFDPERAKQLLAEAGYPNGMGFPKLKLKYNTNENHKKICEFIQNQWSVTLNINIELENEEWTTYLTNRQNGNYEIARGGWLGDYSDPLAFLSLFQKEFSHFTSYKYFNKEYENLINKSDLEQDPMKRQDILRKAEEIIIEKDFPVAPLYIYAGNYLFNNDKWTGWTPNILERFDFSELKRIK</sequence>
<dbReference type="GO" id="GO:1904680">
    <property type="term" value="F:peptide transmembrane transporter activity"/>
    <property type="evidence" value="ECO:0007669"/>
    <property type="project" value="TreeGrafter"/>
</dbReference>
<protein>
    <submittedName>
        <fullName evidence="6">Peptide ABC transporter substrate-binding protein</fullName>
    </submittedName>
</protein>
<name>A0A386PMJ5_9SPIR</name>
<dbReference type="RefSeq" id="WP_120104132.1">
    <property type="nucleotide sequence ID" value="NZ_CP028884.1"/>
</dbReference>
<dbReference type="Gene3D" id="3.90.76.10">
    <property type="entry name" value="Dipeptide-binding Protein, Domain 1"/>
    <property type="match status" value="1"/>
</dbReference>
<keyword evidence="7" id="KW-1185">Reference proteome</keyword>
<accession>A0A386PMJ5</accession>
<reference evidence="6 7" key="1">
    <citation type="journal article" date="2018" name="Infect. Genet. Evol.">
        <title>Genome-wide analysis of Borrelia turcica and 'Candidatus Borrelia tachyglossi' shows relapsing fever-like genomes with unique genomic links to Lyme disease Borrelia.</title>
        <authorList>
            <person name="Gofton A.W."/>
            <person name="Margos G."/>
            <person name="Fingerle V."/>
            <person name="Hepner S."/>
            <person name="Loh S.M."/>
            <person name="Ryan U."/>
            <person name="Irwin P."/>
            <person name="Oskam C.L."/>
        </authorList>
    </citation>
    <scope>NUCLEOTIDE SEQUENCE [LARGE SCALE GENOMIC DNA]</scope>
    <source>
        <strain evidence="6 7">IST7</strain>
    </source>
</reference>
<dbReference type="Pfam" id="PF00496">
    <property type="entry name" value="SBP_bac_5"/>
    <property type="match status" value="1"/>
</dbReference>
<organism evidence="6 7">
    <name type="scientific">Borrelia turcica IST7</name>
    <dbReference type="NCBI Taxonomy" id="1104446"/>
    <lineage>
        <taxon>Bacteria</taxon>
        <taxon>Pseudomonadati</taxon>
        <taxon>Spirochaetota</taxon>
        <taxon>Spirochaetia</taxon>
        <taxon>Spirochaetales</taxon>
        <taxon>Borreliaceae</taxon>
        <taxon>Borrelia</taxon>
    </lineage>
</organism>
<comment type="similarity">
    <text evidence="2">Belongs to the bacterial solute-binding protein 5 family.</text>
</comment>